<dbReference type="AlphaFoldDB" id="A0A940MTT7"/>
<evidence type="ECO:0000313" key="8">
    <source>
        <dbReference type="Proteomes" id="UP000675940"/>
    </source>
</evidence>
<evidence type="ECO:0000256" key="5">
    <source>
        <dbReference type="SAM" id="Phobius"/>
    </source>
</evidence>
<dbReference type="GO" id="GO:0016020">
    <property type="term" value="C:membrane"/>
    <property type="evidence" value="ECO:0007669"/>
    <property type="project" value="UniProtKB-SubCell"/>
</dbReference>
<protein>
    <submittedName>
        <fullName evidence="7">RDD family protein</fullName>
    </submittedName>
</protein>
<feature type="transmembrane region" description="Helical" evidence="5">
    <location>
        <begin position="99"/>
        <end position="121"/>
    </location>
</feature>
<proteinExistence type="predicted"/>
<evidence type="ECO:0000256" key="4">
    <source>
        <dbReference type="ARBA" id="ARBA00023136"/>
    </source>
</evidence>
<keyword evidence="3 5" id="KW-1133">Transmembrane helix</keyword>
<evidence type="ECO:0000259" key="6">
    <source>
        <dbReference type="Pfam" id="PF06271"/>
    </source>
</evidence>
<keyword evidence="4 5" id="KW-0472">Membrane</keyword>
<evidence type="ECO:0000256" key="2">
    <source>
        <dbReference type="ARBA" id="ARBA00022692"/>
    </source>
</evidence>
<dbReference type="InterPro" id="IPR010432">
    <property type="entry name" value="RDD"/>
</dbReference>
<name>A0A940MTT7_9RHOB</name>
<comment type="subcellular location">
    <subcellularLocation>
        <location evidence="1">Membrane</location>
        <topology evidence="1">Multi-pass membrane protein</topology>
    </subcellularLocation>
</comment>
<evidence type="ECO:0000256" key="1">
    <source>
        <dbReference type="ARBA" id="ARBA00004141"/>
    </source>
</evidence>
<comment type="caution">
    <text evidence="7">The sequence shown here is derived from an EMBL/GenBank/DDBJ whole genome shotgun (WGS) entry which is preliminary data.</text>
</comment>
<dbReference type="Pfam" id="PF06271">
    <property type="entry name" value="RDD"/>
    <property type="match status" value="1"/>
</dbReference>
<dbReference type="EMBL" id="JAGISH010000005">
    <property type="protein sequence ID" value="MBP0482834.1"/>
    <property type="molecule type" value="Genomic_DNA"/>
</dbReference>
<accession>A0A940MTT7</accession>
<dbReference type="Proteomes" id="UP000675940">
    <property type="component" value="Unassembled WGS sequence"/>
</dbReference>
<evidence type="ECO:0000256" key="3">
    <source>
        <dbReference type="ARBA" id="ARBA00022989"/>
    </source>
</evidence>
<keyword evidence="2 5" id="KW-0812">Transmembrane</keyword>
<feature type="transmembrane region" description="Helical" evidence="5">
    <location>
        <begin position="30"/>
        <end position="57"/>
    </location>
</feature>
<sequence>MSHLPDPDRQAGFYDGVTVKRGLAWLVDTVLIALATAVLATITIVGLFMIPMIYLLVGFVYRWATLSRGSATWGMRLMSIELRDAWGQRLSPGLAFLHVAGYVVSMSTVLIQCVSVVLMFVDARGRGLTDMVLGTVMLNRRA</sequence>
<keyword evidence="8" id="KW-1185">Reference proteome</keyword>
<feature type="domain" description="RDD" evidence="6">
    <location>
        <begin position="19"/>
        <end position="133"/>
    </location>
</feature>
<organism evidence="7 8">
    <name type="scientific">Sagittula salina</name>
    <dbReference type="NCBI Taxonomy" id="2820268"/>
    <lineage>
        <taxon>Bacteria</taxon>
        <taxon>Pseudomonadati</taxon>
        <taxon>Pseudomonadota</taxon>
        <taxon>Alphaproteobacteria</taxon>
        <taxon>Rhodobacterales</taxon>
        <taxon>Roseobacteraceae</taxon>
        <taxon>Sagittula</taxon>
    </lineage>
</organism>
<reference evidence="7" key="1">
    <citation type="submission" date="2021-03" db="EMBL/GenBank/DDBJ databases">
        <title>Sagittula salina sp. nov. strain M10.9X isolated from the marine waste.</title>
        <authorList>
            <person name="Satari L."/>
            <person name="Molina-Menor E."/>
            <person name="Vidal-Verdu A."/>
            <person name="Pascual J."/>
            <person name="Pereto J."/>
            <person name="Porcar M."/>
        </authorList>
    </citation>
    <scope>NUCLEOTIDE SEQUENCE</scope>
    <source>
        <strain evidence="7">M10.9X</strain>
    </source>
</reference>
<gene>
    <name evidence="7" type="ORF">J5474_10070</name>
</gene>
<evidence type="ECO:0000313" key="7">
    <source>
        <dbReference type="EMBL" id="MBP0482834.1"/>
    </source>
</evidence>